<accession>A0A1G1VN68</accession>
<reference evidence="2 3" key="1">
    <citation type="journal article" date="2016" name="Nat. Commun.">
        <title>Thousands of microbial genomes shed light on interconnected biogeochemical processes in an aquifer system.</title>
        <authorList>
            <person name="Anantharaman K."/>
            <person name="Brown C.T."/>
            <person name="Hug L.A."/>
            <person name="Sharon I."/>
            <person name="Castelle C.J."/>
            <person name="Probst A.J."/>
            <person name="Thomas B.C."/>
            <person name="Singh A."/>
            <person name="Wilkins M.J."/>
            <person name="Karaoz U."/>
            <person name="Brodie E.L."/>
            <person name="Williams K.H."/>
            <person name="Hubbard S.S."/>
            <person name="Banfield J.F."/>
        </authorList>
    </citation>
    <scope>NUCLEOTIDE SEQUENCE [LARGE SCALE GENOMIC DNA]</scope>
</reference>
<comment type="caution">
    <text evidence="2">The sequence shown here is derived from an EMBL/GenBank/DDBJ whole genome shotgun (WGS) entry which is preliminary data.</text>
</comment>
<dbReference type="Pfam" id="PF18895">
    <property type="entry name" value="T4SS_pilin"/>
    <property type="match status" value="1"/>
</dbReference>
<sequence length="138" mass="14941">MEAIQTVPNMKRENRKKYGLQLLASLLILITPFLWHSTTAYAELVDADKPNPLSDLEIIVANIIGSVVALGGIAVFVMLVAGGLMYLTSGGNPESVQKAKRTLTYAVIGIALFVLAWFALLFIQTFTGVKVTIFTVPS</sequence>
<evidence type="ECO:0000313" key="3">
    <source>
        <dbReference type="Proteomes" id="UP000179069"/>
    </source>
</evidence>
<gene>
    <name evidence="2" type="ORF">A2785_03730</name>
</gene>
<keyword evidence="1" id="KW-1133">Transmembrane helix</keyword>
<evidence type="ECO:0000256" key="1">
    <source>
        <dbReference type="SAM" id="Phobius"/>
    </source>
</evidence>
<dbReference type="EMBL" id="MHCI01000009">
    <property type="protein sequence ID" value="OGY16848.1"/>
    <property type="molecule type" value="Genomic_DNA"/>
</dbReference>
<dbReference type="Proteomes" id="UP000179069">
    <property type="component" value="Unassembled WGS sequence"/>
</dbReference>
<protein>
    <submittedName>
        <fullName evidence="2">Uncharacterized protein</fullName>
    </submittedName>
</protein>
<name>A0A1G1VN68_9BACT</name>
<proteinExistence type="predicted"/>
<evidence type="ECO:0000313" key="2">
    <source>
        <dbReference type="EMBL" id="OGY16848.1"/>
    </source>
</evidence>
<keyword evidence="1" id="KW-0812">Transmembrane</keyword>
<keyword evidence="1" id="KW-0472">Membrane</keyword>
<dbReference type="InterPro" id="IPR043993">
    <property type="entry name" value="T4SS_pilin"/>
</dbReference>
<organism evidence="2 3">
    <name type="scientific">Candidatus Chisholmbacteria bacterium RIFCSPHIGHO2_01_FULL_49_18</name>
    <dbReference type="NCBI Taxonomy" id="1797590"/>
    <lineage>
        <taxon>Bacteria</taxon>
        <taxon>Candidatus Chisholmiibacteriota</taxon>
    </lineage>
</organism>
<feature type="transmembrane region" description="Helical" evidence="1">
    <location>
        <begin position="58"/>
        <end position="81"/>
    </location>
</feature>
<dbReference type="AlphaFoldDB" id="A0A1G1VN68"/>
<feature type="transmembrane region" description="Helical" evidence="1">
    <location>
        <begin position="102"/>
        <end position="123"/>
    </location>
</feature>